<dbReference type="CDD" id="cd00085">
    <property type="entry name" value="HNHc"/>
    <property type="match status" value="1"/>
</dbReference>
<dbReference type="Pfam" id="PF14279">
    <property type="entry name" value="HNH_5"/>
    <property type="match status" value="1"/>
</dbReference>
<dbReference type="Gene3D" id="1.10.30.50">
    <property type="match status" value="1"/>
</dbReference>
<dbReference type="InterPro" id="IPR052892">
    <property type="entry name" value="NA-targeting_endonuclease"/>
</dbReference>
<reference evidence="2 3" key="1">
    <citation type="submission" date="2019-06" db="EMBL/GenBank/DDBJ databases">
        <title>Whole genome sequence for Cellvibrionaceae sp. R142.</title>
        <authorList>
            <person name="Wang G."/>
        </authorList>
    </citation>
    <scope>NUCLEOTIDE SEQUENCE [LARGE SCALE GENOMIC DNA]</scope>
    <source>
        <strain evidence="2 3">R142</strain>
    </source>
</reference>
<evidence type="ECO:0000313" key="3">
    <source>
        <dbReference type="Proteomes" id="UP000319732"/>
    </source>
</evidence>
<dbReference type="InterPro" id="IPR003615">
    <property type="entry name" value="HNH_nuc"/>
</dbReference>
<sequence length="185" mass="20995">MGRVLRLDISGTPTSWLSREEAAVLYVKNLVQWEVGDKSLVIFGGTNRLTGKQSSLEISPVIATRGDTYRRKLVSGFNNRMLFRRDNYRCMYCGSKFSNVELTRDHVVPRAQGGLDIWENVVAACGKCNHFKADRTPEQAGMKLLAIPFRPNIFESMYLAQHKVLADQMEYLGKQFSGKRTWKAA</sequence>
<dbReference type="InterPro" id="IPR029471">
    <property type="entry name" value="HNH_5"/>
</dbReference>
<accession>A0A545TK58</accession>
<keyword evidence="2" id="KW-0540">Nuclease</keyword>
<dbReference type="SMART" id="SM00507">
    <property type="entry name" value="HNHc"/>
    <property type="match status" value="1"/>
</dbReference>
<comment type="caution">
    <text evidence="2">The sequence shown here is derived from an EMBL/GenBank/DDBJ whole genome shotgun (WGS) entry which is preliminary data.</text>
</comment>
<feature type="domain" description="HNH nuclease" evidence="1">
    <location>
        <begin position="77"/>
        <end position="130"/>
    </location>
</feature>
<keyword evidence="2" id="KW-0255">Endonuclease</keyword>
<gene>
    <name evidence="2" type="ORF">FKG94_14710</name>
</gene>
<evidence type="ECO:0000313" key="2">
    <source>
        <dbReference type="EMBL" id="TQV77620.1"/>
    </source>
</evidence>
<name>A0A545TK58_9GAMM</name>
<proteinExistence type="predicted"/>
<dbReference type="PANTHER" id="PTHR33877">
    <property type="entry name" value="SLL1193 PROTEIN"/>
    <property type="match status" value="1"/>
</dbReference>
<dbReference type="AlphaFoldDB" id="A0A545TK58"/>
<keyword evidence="3" id="KW-1185">Reference proteome</keyword>
<dbReference type="PANTHER" id="PTHR33877:SF2">
    <property type="entry name" value="OS07G0170200 PROTEIN"/>
    <property type="match status" value="1"/>
</dbReference>
<dbReference type="RefSeq" id="WP_142905102.1">
    <property type="nucleotide sequence ID" value="NZ_ML660095.1"/>
</dbReference>
<dbReference type="Proteomes" id="UP000319732">
    <property type="component" value="Unassembled WGS sequence"/>
</dbReference>
<protein>
    <submittedName>
        <fullName evidence="2">HNH endonuclease</fullName>
    </submittedName>
</protein>
<dbReference type="OrthoDB" id="9802901at2"/>
<evidence type="ECO:0000259" key="1">
    <source>
        <dbReference type="SMART" id="SM00507"/>
    </source>
</evidence>
<dbReference type="EMBL" id="VHSG01000014">
    <property type="protein sequence ID" value="TQV77620.1"/>
    <property type="molecule type" value="Genomic_DNA"/>
</dbReference>
<dbReference type="GO" id="GO:0004519">
    <property type="term" value="F:endonuclease activity"/>
    <property type="evidence" value="ECO:0007669"/>
    <property type="project" value="UniProtKB-KW"/>
</dbReference>
<organism evidence="2 3">
    <name type="scientific">Exilibacterium tricleocarpae</name>
    <dbReference type="NCBI Taxonomy" id="2591008"/>
    <lineage>
        <taxon>Bacteria</taxon>
        <taxon>Pseudomonadati</taxon>
        <taxon>Pseudomonadota</taxon>
        <taxon>Gammaproteobacteria</taxon>
        <taxon>Cellvibrionales</taxon>
        <taxon>Cellvibrionaceae</taxon>
        <taxon>Exilibacterium</taxon>
    </lineage>
</organism>
<keyword evidence="2" id="KW-0378">Hydrolase</keyword>